<dbReference type="AlphaFoldDB" id="A0A2U9IRG3"/>
<proteinExistence type="predicted"/>
<reference evidence="1 2" key="1">
    <citation type="submission" date="2018-05" db="EMBL/GenBank/DDBJ databases">
        <title>Complete Genome Sequences of Extremely Thermoacidophilic, Metal-Mobilizing Type-Strain Members of the Archaeal Family Sulfolobaceae: Acidianus brierleyi DSM-1651T, Acidianus sulfidivorans DSM-18786T, Metallosphaera hakonensis DSM-7519T, and Metallosphaera prunae DSM-10039T.</title>
        <authorList>
            <person name="Counts J.A."/>
            <person name="Kelly R.M."/>
        </authorList>
    </citation>
    <scope>NUCLEOTIDE SEQUENCE [LARGE SCALE GENOMIC DNA]</scope>
    <source>
        <strain evidence="1 2">HO1-1</strain>
    </source>
</reference>
<reference evidence="2" key="3">
    <citation type="submission" date="2020-03" db="EMBL/GenBank/DDBJ databases">
        <title>Sequencing and Assembly of Multiple Reported Metal-Biooxidizing Members of the Extremely Thermoacidophilic Archaeal Family Sulfolobaceae.</title>
        <authorList>
            <person name="Counts J.A."/>
            <person name="Kelly R.M."/>
        </authorList>
    </citation>
    <scope>NUCLEOTIDE SEQUENCE [LARGE SCALE GENOMIC DNA]</scope>
    <source>
        <strain evidence="2">HO1-1</strain>
    </source>
</reference>
<organism evidence="1 2">
    <name type="scientific">Metallosphaera hakonensis JCM 8857 = DSM 7519</name>
    <dbReference type="NCBI Taxonomy" id="1293036"/>
    <lineage>
        <taxon>Archaea</taxon>
        <taxon>Thermoproteota</taxon>
        <taxon>Thermoprotei</taxon>
        <taxon>Sulfolobales</taxon>
        <taxon>Sulfolobaceae</taxon>
        <taxon>Metallosphaera</taxon>
    </lineage>
</organism>
<gene>
    <name evidence="1" type="ORF">DFR87_01665</name>
</gene>
<reference evidence="2" key="2">
    <citation type="submission" date="2020-03" db="EMBL/GenBank/DDBJ databases">
        <title>Complete Genome Sequences of Extremely Thermoacidophilic, Metal-Mobilizing Type-Strain Members of the Archaeal Family Sulfolobaceae: Acidianus brierleyi DSM-1651T, Acidianus sulfidivorans DSM-18786T, Metallosphaera hakonensis DSM-7519T, and Metallosphaera prunae DSM-10039T.</title>
        <authorList>
            <person name="Counts J.A."/>
            <person name="Kelly R.M."/>
        </authorList>
    </citation>
    <scope>NUCLEOTIDE SEQUENCE [LARGE SCALE GENOMIC DNA]</scope>
    <source>
        <strain evidence="2">HO1-1</strain>
    </source>
</reference>
<evidence type="ECO:0000313" key="1">
    <source>
        <dbReference type="EMBL" id="AWR98622.1"/>
    </source>
</evidence>
<dbReference type="KEGG" id="mhk:DFR87_01665"/>
<name>A0A2U9IRG3_9CREN</name>
<sequence>MVALVIVVVVVLASVVLLLPHLSGSQGSGQASGMASVLNTQIGGQWSVIRQESFYVSVSDFSATLTYLNGTSLTFHTPSGFLRYLFYHLTPIQRRALSQGELGSFLDQFLTNISSLREYTFVSEEGGARGLAVYVQINVNPTSMLGQQMSQSPLPQGMNETNGVYWEAETFDLMTNQFPALGSQGYLTAVIFIKPNNYLFSAMTVITQRPLSQGQLDGLVNQESGLI</sequence>
<keyword evidence="2" id="KW-1185">Reference proteome</keyword>
<protein>
    <submittedName>
        <fullName evidence="1">Uncharacterized protein</fullName>
    </submittedName>
</protein>
<accession>A0A2U9IRG3</accession>
<dbReference type="Proteomes" id="UP000247586">
    <property type="component" value="Chromosome"/>
</dbReference>
<evidence type="ECO:0000313" key="2">
    <source>
        <dbReference type="Proteomes" id="UP000247586"/>
    </source>
</evidence>
<dbReference type="EMBL" id="CP029287">
    <property type="protein sequence ID" value="AWR98622.1"/>
    <property type="molecule type" value="Genomic_DNA"/>
</dbReference>